<evidence type="ECO:0000256" key="6">
    <source>
        <dbReference type="SAM" id="MobiDB-lite"/>
    </source>
</evidence>
<dbReference type="Pfam" id="PF00082">
    <property type="entry name" value="Peptidase_S8"/>
    <property type="match status" value="1"/>
</dbReference>
<evidence type="ECO:0000313" key="9">
    <source>
        <dbReference type="EMBL" id="CEN56265.1"/>
    </source>
</evidence>
<dbReference type="EMBL" id="LN794158">
    <property type="protein sequence ID" value="CEN56265.1"/>
    <property type="molecule type" value="Genomic_DNA"/>
</dbReference>
<dbReference type="KEGG" id="mbac:BN1209_1225"/>
<accession>A0A0B7IVL3</accession>
<comment type="similarity">
    <text evidence="1 5">Belongs to the peptidase S8 family.</text>
</comment>
<keyword evidence="2 5" id="KW-0645">Protease</keyword>
<feature type="active site" description="Charge relay system" evidence="5">
    <location>
        <position position="178"/>
    </location>
</feature>
<dbReference type="Pfam" id="PF01345">
    <property type="entry name" value="DUF11"/>
    <property type="match status" value="1"/>
</dbReference>
<gene>
    <name evidence="9" type="ORF">BN1209_1225</name>
</gene>
<evidence type="ECO:0000256" key="1">
    <source>
        <dbReference type="ARBA" id="ARBA00011073"/>
    </source>
</evidence>
<keyword evidence="10" id="KW-1185">Reference proteome</keyword>
<evidence type="ECO:0000313" key="10">
    <source>
        <dbReference type="Proteomes" id="UP000056322"/>
    </source>
</evidence>
<dbReference type="SUPFAM" id="SSF52743">
    <property type="entry name" value="Subtilisin-like"/>
    <property type="match status" value="1"/>
</dbReference>
<organism evidence="9 10">
    <name type="scientific">Candidatus Methylopumilus turicensis</name>
    <dbReference type="NCBI Taxonomy" id="1581680"/>
    <lineage>
        <taxon>Bacteria</taxon>
        <taxon>Pseudomonadati</taxon>
        <taxon>Pseudomonadota</taxon>
        <taxon>Betaproteobacteria</taxon>
        <taxon>Nitrosomonadales</taxon>
        <taxon>Methylophilaceae</taxon>
        <taxon>Candidatus Methylopumilus</taxon>
    </lineage>
</organism>
<dbReference type="HOGENOM" id="CLU_358942_0_0_4"/>
<sequence length="752" mass="78797">MAPVNTIRLIGVFYLTLLMQQVFSQPAMAGVTLSTELTDKVNLELAAGNPVDLIIEYDDAEIETVTKTMRNRLAKRRDNDEIRAYKVEKYKALKDRVDLPTRRPEIEDLQSYSHLPMGFKRFKSKVALEAFIAQAGVKAMYINEKMHLISIQNSSLINQTFSYKLGKQGAGTTVVVIDNGLDYTKSDFGSCTGIGSPASCKVIASIDQVTSNRIIGSRQAATNHDHGNNVAGTIIGVAPGSKIAAINVFDTASGAYSNDIISAINWGISNQGKYNIASINLSLGGDTKYTSPCSNDWSSSTITSAKTAGISVVIAAGNGGYTDGLISPACSPDAVSVGAVYDSNEGGISWGTGCTDATTAADQVVCFSNSANFLKILAPGVNITSAGIKLSGTSQAAPHVAGAIAVLRSAFPSETASQLQSRLTNTRVPRVTDTRNNLSFPRLDLLQALASLPTNNNFASASALSNTNNSGSVSSSSILSTKETGEPNHAGNTGGQSVWWKWTAPANGQLSLDTHDSNYDTLLAVYRGTTVNALSNVVANDNDGFGVGNSSVLLQAQAGQEYKIALDGRNGAAGFVQLNWKLNPSANANLSVSITGPNAISLGTQQPSIITVSNAGPQVATNVAVTTTLPAGATFVSSNANCSATNNIVHCLLGTLGVNSTASLTMQVHWNSIGSNTQLLASVSSDLPDSTQDNNAASIQVAMSDGSETGDSPTLPEWGMIFMMALMIAIGHKAQFRSLKLNSKMQNKGTGH</sequence>
<dbReference type="InterPro" id="IPR036852">
    <property type="entry name" value="Peptidase_S8/S53_dom_sf"/>
</dbReference>
<dbReference type="NCBIfam" id="TIGR04174">
    <property type="entry name" value="IPTL_CTERM"/>
    <property type="match status" value="1"/>
</dbReference>
<dbReference type="InterPro" id="IPR001434">
    <property type="entry name" value="OmcB-like_DUF11"/>
</dbReference>
<dbReference type="InterPro" id="IPR015500">
    <property type="entry name" value="Peptidase_S8_subtilisin-rel"/>
</dbReference>
<dbReference type="InterPro" id="IPR050131">
    <property type="entry name" value="Peptidase_S8_subtilisin-like"/>
</dbReference>
<evidence type="ECO:0000259" key="7">
    <source>
        <dbReference type="Pfam" id="PF00082"/>
    </source>
</evidence>
<feature type="domain" description="DUF11" evidence="8">
    <location>
        <begin position="597"/>
        <end position="701"/>
    </location>
</feature>
<dbReference type="OrthoDB" id="9798386at2"/>
<reference evidence="10" key="1">
    <citation type="submission" date="2014-12" db="EMBL/GenBank/DDBJ databases">
        <authorList>
            <person name="Salcher M.M."/>
        </authorList>
    </citation>
    <scope>NUCLEOTIDE SEQUENCE [LARGE SCALE GENOMIC DNA]</scope>
    <source>
        <strain evidence="10">MMS-10A-171</strain>
    </source>
</reference>
<dbReference type="InterPro" id="IPR023828">
    <property type="entry name" value="Peptidase_S8_Ser-AS"/>
</dbReference>
<dbReference type="GO" id="GO:0004252">
    <property type="term" value="F:serine-type endopeptidase activity"/>
    <property type="evidence" value="ECO:0007669"/>
    <property type="project" value="UniProtKB-UniRule"/>
</dbReference>
<dbReference type="NCBIfam" id="TIGR01451">
    <property type="entry name" value="B_ant_repeat"/>
    <property type="match status" value="1"/>
</dbReference>
<protein>
    <submittedName>
        <fullName evidence="9">Conserved repeat domain protein</fullName>
    </submittedName>
</protein>
<feature type="region of interest" description="Disordered" evidence="6">
    <location>
        <begin position="464"/>
        <end position="493"/>
    </location>
</feature>
<dbReference type="Gene3D" id="3.40.50.200">
    <property type="entry name" value="Peptidase S8/S53 domain"/>
    <property type="match status" value="1"/>
</dbReference>
<keyword evidence="4 5" id="KW-0720">Serine protease</keyword>
<dbReference type="PANTHER" id="PTHR43806:SF11">
    <property type="entry name" value="CEREVISIN-RELATED"/>
    <property type="match status" value="1"/>
</dbReference>
<keyword evidence="3 5" id="KW-0378">Hydrolase</keyword>
<dbReference type="PRINTS" id="PR00723">
    <property type="entry name" value="SUBTILISIN"/>
</dbReference>
<dbReference type="AlphaFoldDB" id="A0A0B7IVL3"/>
<dbReference type="PANTHER" id="PTHR43806">
    <property type="entry name" value="PEPTIDASE S8"/>
    <property type="match status" value="1"/>
</dbReference>
<proteinExistence type="inferred from homology"/>
<evidence type="ECO:0000256" key="3">
    <source>
        <dbReference type="ARBA" id="ARBA00022801"/>
    </source>
</evidence>
<dbReference type="RefSeq" id="WP_052661109.1">
    <property type="nucleotide sequence ID" value="NZ_LN794158.1"/>
</dbReference>
<dbReference type="InterPro" id="IPR047589">
    <property type="entry name" value="DUF11_rpt"/>
</dbReference>
<dbReference type="PROSITE" id="PS51892">
    <property type="entry name" value="SUBTILASE"/>
    <property type="match status" value="1"/>
</dbReference>
<dbReference type="InterPro" id="IPR000209">
    <property type="entry name" value="Peptidase_S8/S53_dom"/>
</dbReference>
<evidence type="ECO:0000256" key="5">
    <source>
        <dbReference type="PROSITE-ProRule" id="PRU01240"/>
    </source>
</evidence>
<evidence type="ECO:0000259" key="8">
    <source>
        <dbReference type="Pfam" id="PF01345"/>
    </source>
</evidence>
<feature type="domain" description="Peptidase S8/S53" evidence="7">
    <location>
        <begin position="169"/>
        <end position="427"/>
    </location>
</feature>
<name>A0A0B7IVL3_9PROT</name>
<evidence type="ECO:0000256" key="2">
    <source>
        <dbReference type="ARBA" id="ARBA00022670"/>
    </source>
</evidence>
<feature type="active site" description="Charge relay system" evidence="5">
    <location>
        <position position="394"/>
    </location>
</feature>
<feature type="active site" description="Charge relay system" evidence="5">
    <location>
        <position position="226"/>
    </location>
</feature>
<feature type="compositionally biased region" description="Low complexity" evidence="6">
    <location>
        <begin position="464"/>
        <end position="480"/>
    </location>
</feature>
<dbReference type="Proteomes" id="UP000056322">
    <property type="component" value="Chromosome 1"/>
</dbReference>
<dbReference type="STRING" id="1581680.BN1209_1225"/>
<dbReference type="GO" id="GO:0006508">
    <property type="term" value="P:proteolysis"/>
    <property type="evidence" value="ECO:0007669"/>
    <property type="project" value="UniProtKB-KW"/>
</dbReference>
<evidence type="ECO:0000256" key="4">
    <source>
        <dbReference type="ARBA" id="ARBA00022825"/>
    </source>
</evidence>
<dbReference type="InterPro" id="IPR026442">
    <property type="entry name" value="IPTL_CTERM"/>
</dbReference>
<dbReference type="PROSITE" id="PS00138">
    <property type="entry name" value="SUBTILASE_SER"/>
    <property type="match status" value="1"/>
</dbReference>